<feature type="domain" description="AMP-dependent synthetase/ligase" evidence="1">
    <location>
        <begin position="34"/>
        <end position="396"/>
    </location>
</feature>
<reference evidence="4" key="1">
    <citation type="journal article" date="2019" name="Int. J. Syst. Evol. Microbiol.">
        <title>The Global Catalogue of Microorganisms (GCM) 10K type strain sequencing project: providing services to taxonomists for standard genome sequencing and annotation.</title>
        <authorList>
            <consortium name="The Broad Institute Genomics Platform"/>
            <consortium name="The Broad Institute Genome Sequencing Center for Infectious Disease"/>
            <person name="Wu L."/>
            <person name="Ma J."/>
        </authorList>
    </citation>
    <scope>NUCLEOTIDE SEQUENCE [LARGE SCALE GENOMIC DNA]</scope>
    <source>
        <strain evidence="4">JCM 17666</strain>
    </source>
</reference>
<keyword evidence="4" id="KW-1185">Reference proteome</keyword>
<dbReference type="InterPro" id="IPR000873">
    <property type="entry name" value="AMP-dep_synth/lig_dom"/>
</dbReference>
<dbReference type="EMBL" id="BAABFO010000021">
    <property type="protein sequence ID" value="GAA4339271.1"/>
    <property type="molecule type" value="Genomic_DNA"/>
</dbReference>
<evidence type="ECO:0000313" key="4">
    <source>
        <dbReference type="Proteomes" id="UP001501671"/>
    </source>
</evidence>
<dbReference type="InterPro" id="IPR045851">
    <property type="entry name" value="AMP-bd_C_sf"/>
</dbReference>
<dbReference type="Pfam" id="PF00501">
    <property type="entry name" value="AMP-binding"/>
    <property type="match status" value="1"/>
</dbReference>
<evidence type="ECO:0000259" key="2">
    <source>
        <dbReference type="Pfam" id="PF13193"/>
    </source>
</evidence>
<dbReference type="PROSITE" id="PS00455">
    <property type="entry name" value="AMP_BINDING"/>
    <property type="match status" value="1"/>
</dbReference>
<dbReference type="GO" id="GO:0016874">
    <property type="term" value="F:ligase activity"/>
    <property type="evidence" value="ECO:0007669"/>
    <property type="project" value="UniProtKB-KW"/>
</dbReference>
<gene>
    <name evidence="3" type="ORF">GCM10023144_37330</name>
</gene>
<evidence type="ECO:0000259" key="1">
    <source>
        <dbReference type="Pfam" id="PF00501"/>
    </source>
</evidence>
<dbReference type="Proteomes" id="UP001501671">
    <property type="component" value="Unassembled WGS sequence"/>
</dbReference>
<protein>
    <submittedName>
        <fullName evidence="3">ATP-dependent acyl-CoA ligase</fullName>
    </submittedName>
</protein>
<dbReference type="PANTHER" id="PTHR43767">
    <property type="entry name" value="LONG-CHAIN-FATTY-ACID--COA LIGASE"/>
    <property type="match status" value="1"/>
</dbReference>
<dbReference type="Gene3D" id="3.30.300.30">
    <property type="match status" value="1"/>
</dbReference>
<dbReference type="PANTHER" id="PTHR43767:SF1">
    <property type="entry name" value="NONRIBOSOMAL PEPTIDE SYNTHASE PES1 (EUROFUNG)-RELATED"/>
    <property type="match status" value="1"/>
</dbReference>
<dbReference type="InterPro" id="IPR050237">
    <property type="entry name" value="ATP-dep_AMP-bd_enzyme"/>
</dbReference>
<comment type="caution">
    <text evidence="3">The sequence shown here is derived from an EMBL/GenBank/DDBJ whole genome shotgun (WGS) entry which is preliminary data.</text>
</comment>
<dbReference type="SUPFAM" id="SSF56801">
    <property type="entry name" value="Acetyl-CoA synthetase-like"/>
    <property type="match status" value="1"/>
</dbReference>
<accession>A0ABP8HHE2</accession>
<dbReference type="Gene3D" id="3.40.50.12780">
    <property type="entry name" value="N-terminal domain of ligase-like"/>
    <property type="match status" value="1"/>
</dbReference>
<organism evidence="3 4">
    <name type="scientific">Pigmentiphaga soli</name>
    <dbReference type="NCBI Taxonomy" id="1007095"/>
    <lineage>
        <taxon>Bacteria</taxon>
        <taxon>Pseudomonadati</taxon>
        <taxon>Pseudomonadota</taxon>
        <taxon>Betaproteobacteria</taxon>
        <taxon>Burkholderiales</taxon>
        <taxon>Alcaligenaceae</taxon>
        <taxon>Pigmentiphaga</taxon>
    </lineage>
</organism>
<proteinExistence type="predicted"/>
<dbReference type="Pfam" id="PF13193">
    <property type="entry name" value="AMP-binding_C"/>
    <property type="match status" value="1"/>
</dbReference>
<dbReference type="InterPro" id="IPR042099">
    <property type="entry name" value="ANL_N_sf"/>
</dbReference>
<feature type="domain" description="AMP-binding enzyme C-terminal" evidence="2">
    <location>
        <begin position="446"/>
        <end position="521"/>
    </location>
</feature>
<dbReference type="RefSeq" id="WP_345251394.1">
    <property type="nucleotide sequence ID" value="NZ_BAABFO010000021.1"/>
</dbReference>
<sequence>MKPSIDLPKHPLAPLEVLRSYPPHEQTLHALFASRLARDPARPFILFGDTTLSWQDFDDAVVRLAHALRARGVKQGDRIAVISTNHPAHVLLLFALARIRAIMVPADPKFGVTEARYVFSHAGVSGVFCSADTHAVAAAACEGMAPAPWFCAVDGGVDGLPELDAEIAAAPLAPLADDASPDDTCLVVYSSGTTGFPKGVMHSQRTVVLCGERQIARVHLQPDDRCMCVLPMFHVNALLYSVAGAAAAGCCLVIMPRFSASQFWRSVVDTGTTQVNLLMAMTTILTRRPRSEFVPGHKLRCVSGSPFTRETMDAFLHEFGVARVIEGFGMTEIPGAFSNPYDGPHRLASMGVPGKHPDPDMPWTQARVLDDEGRPVPDGVTGELAVKIPTIMQGYLNDPAQTAAAFRDGWFLSGDLVYRDPDDFFFFVARKKDIIRRRGENIAGAELDRVIGEHPQVAEVAAIPVPSELGEEEIMAVVVRKPGADLPATAIRDWCAARLAAYKVPRFVVFVDELPHTPTHKVAKFALRSDASLRQRAVDVSAAG</sequence>
<name>A0ABP8HHE2_9BURK</name>
<dbReference type="InterPro" id="IPR025110">
    <property type="entry name" value="AMP-bd_C"/>
</dbReference>
<dbReference type="InterPro" id="IPR020845">
    <property type="entry name" value="AMP-binding_CS"/>
</dbReference>
<evidence type="ECO:0000313" key="3">
    <source>
        <dbReference type="EMBL" id="GAA4339271.1"/>
    </source>
</evidence>
<keyword evidence="3" id="KW-0436">Ligase</keyword>